<comment type="caution">
    <text evidence="2">The sequence shown here is derived from an EMBL/GenBank/DDBJ whole genome shotgun (WGS) entry which is preliminary data.</text>
</comment>
<keyword evidence="1" id="KW-1133">Transmembrane helix</keyword>
<feature type="transmembrane region" description="Helical" evidence="1">
    <location>
        <begin position="127"/>
        <end position="149"/>
    </location>
</feature>
<evidence type="ECO:0000313" key="2">
    <source>
        <dbReference type="EMBL" id="MBB3112014.1"/>
    </source>
</evidence>
<proteinExistence type="predicted"/>
<dbReference type="EMBL" id="JACHXK010000010">
    <property type="protein sequence ID" value="MBB3112014.1"/>
    <property type="molecule type" value="Genomic_DNA"/>
</dbReference>
<evidence type="ECO:0000313" key="3">
    <source>
        <dbReference type="Proteomes" id="UP000570361"/>
    </source>
</evidence>
<dbReference type="AlphaFoldDB" id="A0A7W5B0S5"/>
<dbReference type="Proteomes" id="UP000570361">
    <property type="component" value="Unassembled WGS sequence"/>
</dbReference>
<feature type="transmembrane region" description="Helical" evidence="1">
    <location>
        <begin position="61"/>
        <end position="78"/>
    </location>
</feature>
<dbReference type="NCBIfam" id="NF041644">
    <property type="entry name" value="CBO0543_fam"/>
    <property type="match status" value="1"/>
</dbReference>
<dbReference type="RefSeq" id="WP_183601895.1">
    <property type="nucleotide sequence ID" value="NZ_JACHXK010000010.1"/>
</dbReference>
<name>A0A7W5B0S5_9BACL</name>
<dbReference type="InterPro" id="IPR048147">
    <property type="entry name" value="CBO0543-like"/>
</dbReference>
<gene>
    <name evidence="2" type="ORF">FHS18_004092</name>
</gene>
<reference evidence="2 3" key="1">
    <citation type="submission" date="2020-08" db="EMBL/GenBank/DDBJ databases">
        <title>Genomic Encyclopedia of Type Strains, Phase III (KMG-III): the genomes of soil and plant-associated and newly described type strains.</title>
        <authorList>
            <person name="Whitman W."/>
        </authorList>
    </citation>
    <scope>NUCLEOTIDE SEQUENCE [LARGE SCALE GENOMIC DNA]</scope>
    <source>
        <strain evidence="2 3">CECT 5862</strain>
    </source>
</reference>
<organism evidence="2 3">
    <name type="scientific">Paenibacillus phyllosphaerae</name>
    <dbReference type="NCBI Taxonomy" id="274593"/>
    <lineage>
        <taxon>Bacteria</taxon>
        <taxon>Bacillati</taxon>
        <taxon>Bacillota</taxon>
        <taxon>Bacilli</taxon>
        <taxon>Bacillales</taxon>
        <taxon>Paenibacillaceae</taxon>
        <taxon>Paenibacillus</taxon>
    </lineage>
</organism>
<feature type="transmembrane region" description="Helical" evidence="1">
    <location>
        <begin position="36"/>
        <end position="54"/>
    </location>
</feature>
<sequence>MDKGQAQHFEQIRQAKIEESQTIQDYWLQHSNMGTWQFWLLATLFLVPLAVLLWKMDRRKAFLLGFFGLNVHIWFSYIDTYGVEHGAWGYPFKIMPYLPESITLDTSLVPVSFMLLYQWCLHRRWNFYWCGAGLCAAYAFGLKPIFVQMDLFRMYKGMNFFYLYLLYLLVFALAIGFTALFIALNKHGNNEAGNDSWIVKLPGRNSFRVKTKQR</sequence>
<keyword evidence="1" id="KW-0472">Membrane</keyword>
<keyword evidence="1" id="KW-0812">Transmembrane</keyword>
<protein>
    <submittedName>
        <fullName evidence="2">Uncharacterized protein</fullName>
    </submittedName>
</protein>
<feature type="transmembrane region" description="Helical" evidence="1">
    <location>
        <begin position="161"/>
        <end position="184"/>
    </location>
</feature>
<accession>A0A7W5B0S5</accession>
<evidence type="ECO:0000256" key="1">
    <source>
        <dbReference type="SAM" id="Phobius"/>
    </source>
</evidence>
<keyword evidence="3" id="KW-1185">Reference proteome</keyword>